<name>A0A8J7KSN2_9BACL</name>
<dbReference type="NCBIfam" id="NF005243">
    <property type="entry name" value="PRK06753.1"/>
    <property type="match status" value="1"/>
</dbReference>
<dbReference type="RefSeq" id="WP_194562177.1">
    <property type="nucleotide sequence ID" value="NZ_JADKPV010000001.1"/>
</dbReference>
<evidence type="ECO:0000313" key="4">
    <source>
        <dbReference type="EMBL" id="MBF4500754.1"/>
    </source>
</evidence>
<comment type="caution">
    <text evidence="4">The sequence shown here is derived from an EMBL/GenBank/DDBJ whole genome shotgun (WGS) entry which is preliminary data.</text>
</comment>
<evidence type="ECO:0000313" key="5">
    <source>
        <dbReference type="Proteomes" id="UP000622653"/>
    </source>
</evidence>
<protein>
    <submittedName>
        <fullName evidence="4">FAD-dependent monooxygenase</fullName>
    </submittedName>
</protein>
<sequence length="376" mass="42235">MDIAIVGGGIGGLATAVALNKIGISTTIYESTSSFKPLGAGIGIGSNAMLALQQMEVGASILAHGLPLHEQRFYNGKGKLMNTIDFTRLKKQFGEETITIQRADLHEALFEAVPSSSFHFNKRVEHFTQNEDGVTLTFTDSTMATHEFVIAADGIHSLFRQQLVQNSSPRYAGYTCWRGISQNEGDVPLHVSSEAWSTDGRFGWAPLHNGEVYWFACVNARERDAFYANLSPREVAAQFKHFGPTVERLIQETKDDYFLHHDLYDIAPLSTFHYGRILLLGDAAHATTPNMGQGAGQSIEDAYELMLAFEQEDTWELVAQRYDAYRVPKTKKVIDISRQIGWAAQWDQRWLVTLRDTIFPYVPKSLLFQRLTFLFK</sequence>
<dbReference type="InterPro" id="IPR002938">
    <property type="entry name" value="FAD-bd"/>
</dbReference>
<gene>
    <name evidence="4" type="ORF">IRY55_05190</name>
</gene>
<dbReference type="Proteomes" id="UP000622653">
    <property type="component" value="Unassembled WGS sequence"/>
</dbReference>
<feature type="domain" description="FAD-binding" evidence="3">
    <location>
        <begin position="2"/>
        <end position="310"/>
    </location>
</feature>
<dbReference type="InterPro" id="IPR036188">
    <property type="entry name" value="FAD/NAD-bd_sf"/>
</dbReference>
<reference evidence="4" key="1">
    <citation type="submission" date="2020-11" db="EMBL/GenBank/DDBJ databases">
        <title>Multidrug resistant novel bacterium Savagea serpentis sp. nov., isolated from the scats of a vine snake (Ahaetulla nasuta).</title>
        <authorList>
            <person name="Venkata Ramana V."/>
            <person name="Vikas Patil S."/>
            <person name="Yogita Lugani V."/>
        </authorList>
    </citation>
    <scope>NUCLEOTIDE SEQUENCE</scope>
    <source>
        <strain evidence="4">SN6</strain>
    </source>
</reference>
<accession>A0A8J7KSN2</accession>
<dbReference type="PANTHER" id="PTHR13789">
    <property type="entry name" value="MONOOXYGENASE"/>
    <property type="match status" value="1"/>
</dbReference>
<dbReference type="AlphaFoldDB" id="A0A8J7KSN2"/>
<dbReference type="GO" id="GO:0004497">
    <property type="term" value="F:monooxygenase activity"/>
    <property type="evidence" value="ECO:0007669"/>
    <property type="project" value="UniProtKB-KW"/>
</dbReference>
<evidence type="ECO:0000259" key="3">
    <source>
        <dbReference type="Pfam" id="PF01494"/>
    </source>
</evidence>
<evidence type="ECO:0000256" key="2">
    <source>
        <dbReference type="ARBA" id="ARBA00023033"/>
    </source>
</evidence>
<keyword evidence="5" id="KW-1185">Reference proteome</keyword>
<dbReference type="EMBL" id="JADKPV010000001">
    <property type="protein sequence ID" value="MBF4500754.1"/>
    <property type="molecule type" value="Genomic_DNA"/>
</dbReference>
<evidence type="ECO:0000256" key="1">
    <source>
        <dbReference type="ARBA" id="ARBA00023002"/>
    </source>
</evidence>
<keyword evidence="1" id="KW-0560">Oxidoreductase</keyword>
<dbReference type="PANTHER" id="PTHR13789:SF309">
    <property type="entry name" value="PUTATIVE (AFU_ORTHOLOGUE AFUA_6G14510)-RELATED"/>
    <property type="match status" value="1"/>
</dbReference>
<dbReference type="SUPFAM" id="SSF51905">
    <property type="entry name" value="FAD/NAD(P)-binding domain"/>
    <property type="match status" value="1"/>
</dbReference>
<dbReference type="Gene3D" id="3.50.50.60">
    <property type="entry name" value="FAD/NAD(P)-binding domain"/>
    <property type="match status" value="1"/>
</dbReference>
<dbReference type="InterPro" id="IPR050493">
    <property type="entry name" value="FAD-dep_Monooxygenase_BioMet"/>
</dbReference>
<dbReference type="Pfam" id="PF01494">
    <property type="entry name" value="FAD_binding_3"/>
    <property type="match status" value="1"/>
</dbReference>
<proteinExistence type="predicted"/>
<organism evidence="4 5">
    <name type="scientific">Savagea serpentis</name>
    <dbReference type="NCBI Taxonomy" id="2785297"/>
    <lineage>
        <taxon>Bacteria</taxon>
        <taxon>Bacillati</taxon>
        <taxon>Bacillota</taxon>
        <taxon>Bacilli</taxon>
        <taxon>Bacillales</taxon>
        <taxon>Caryophanaceae</taxon>
        <taxon>Savagea</taxon>
    </lineage>
</organism>
<dbReference type="PRINTS" id="PR00420">
    <property type="entry name" value="RNGMNOXGNASE"/>
</dbReference>
<dbReference type="GO" id="GO:0071949">
    <property type="term" value="F:FAD binding"/>
    <property type="evidence" value="ECO:0007669"/>
    <property type="project" value="InterPro"/>
</dbReference>
<keyword evidence="2 4" id="KW-0503">Monooxygenase</keyword>